<evidence type="ECO:0000313" key="7">
    <source>
        <dbReference type="EMBL" id="VWL84790.1"/>
    </source>
</evidence>
<dbReference type="GO" id="GO:0006508">
    <property type="term" value="P:proteolysis"/>
    <property type="evidence" value="ECO:0007669"/>
    <property type="project" value="UniProtKB-KW"/>
</dbReference>
<accession>A0A6I8M7J8</accession>
<organism evidence="7 8">
    <name type="scientific">Oceanivirga miroungae</name>
    <dbReference type="NCBI Taxonomy" id="1130046"/>
    <lineage>
        <taxon>Bacteria</taxon>
        <taxon>Fusobacteriati</taxon>
        <taxon>Fusobacteriota</taxon>
        <taxon>Fusobacteriia</taxon>
        <taxon>Fusobacteriales</taxon>
        <taxon>Leptotrichiaceae</taxon>
        <taxon>Oceanivirga</taxon>
    </lineage>
</organism>
<keyword evidence="2" id="KW-0479">Metal-binding</keyword>
<dbReference type="PANTHER" id="PTHR30471:SF3">
    <property type="entry name" value="UPF0758 PROTEIN YEES-RELATED"/>
    <property type="match status" value="1"/>
</dbReference>
<dbReference type="InterPro" id="IPR025657">
    <property type="entry name" value="RadC_JAB"/>
</dbReference>
<sequence length="212" mass="25317">MNILENYENLDFQNLDEKDILKLLIYISGYKNVDKKLKELLEYYDNYENIFKLKINLNKKVNKRFIYLLKLLNDVSYNYIHDKIKIEKNILNESRLVAEFFRRKIGTNASEEFNILLLNNSYQYLNSFVLAKGSIDRTHIYIRDVIYPILECNAKYVIICHNHPSGNLNPSEEDEYVTRRVSKLLKSIDVSLIDHIIVTKDNYYSFAERRKI</sequence>
<dbReference type="PANTHER" id="PTHR30471">
    <property type="entry name" value="DNA REPAIR PROTEIN RADC"/>
    <property type="match status" value="1"/>
</dbReference>
<proteinExistence type="predicted"/>
<dbReference type="Proteomes" id="UP000419017">
    <property type="component" value="Unassembled WGS sequence"/>
</dbReference>
<keyword evidence="1" id="KW-0645">Protease</keyword>
<name>A0A6I8M7J8_9FUSO</name>
<dbReference type="GO" id="GO:0008237">
    <property type="term" value="F:metallopeptidase activity"/>
    <property type="evidence" value="ECO:0007669"/>
    <property type="project" value="UniProtKB-KW"/>
</dbReference>
<dbReference type="Gene3D" id="3.40.140.10">
    <property type="entry name" value="Cytidine Deaminase, domain 2"/>
    <property type="match status" value="1"/>
</dbReference>
<evidence type="ECO:0000256" key="2">
    <source>
        <dbReference type="ARBA" id="ARBA00022723"/>
    </source>
</evidence>
<dbReference type="InterPro" id="IPR037518">
    <property type="entry name" value="MPN"/>
</dbReference>
<dbReference type="InterPro" id="IPR020891">
    <property type="entry name" value="UPF0758_CS"/>
</dbReference>
<evidence type="ECO:0000313" key="8">
    <source>
        <dbReference type="Proteomes" id="UP000419017"/>
    </source>
</evidence>
<evidence type="ECO:0000256" key="3">
    <source>
        <dbReference type="ARBA" id="ARBA00022801"/>
    </source>
</evidence>
<dbReference type="RefSeq" id="WP_156682847.1">
    <property type="nucleotide sequence ID" value="NZ_CABWIB010000001.1"/>
</dbReference>
<feature type="domain" description="MPN" evidence="6">
    <location>
        <begin position="90"/>
        <end position="212"/>
    </location>
</feature>
<reference evidence="7 8" key="1">
    <citation type="submission" date="2019-10" db="EMBL/GenBank/DDBJ databases">
        <authorList>
            <person name="Blom J."/>
        </authorList>
    </citation>
    <scope>NUCLEOTIDE SEQUENCE [LARGE SCALE GENOMIC DNA]</scope>
    <source>
        <strain evidence="7 8">ES3154-GLU</strain>
    </source>
</reference>
<keyword evidence="3" id="KW-0378">Hydrolase</keyword>
<dbReference type="AlphaFoldDB" id="A0A6I8M7J8"/>
<evidence type="ECO:0000256" key="5">
    <source>
        <dbReference type="ARBA" id="ARBA00023049"/>
    </source>
</evidence>
<keyword evidence="4" id="KW-0862">Zinc</keyword>
<keyword evidence="5" id="KW-0482">Metalloprotease</keyword>
<dbReference type="CDD" id="cd08071">
    <property type="entry name" value="MPN_DUF2466"/>
    <property type="match status" value="1"/>
</dbReference>
<dbReference type="PROSITE" id="PS50249">
    <property type="entry name" value="MPN"/>
    <property type="match status" value="1"/>
</dbReference>
<dbReference type="Pfam" id="PF04002">
    <property type="entry name" value="RadC"/>
    <property type="match status" value="1"/>
</dbReference>
<dbReference type="PROSITE" id="PS01302">
    <property type="entry name" value="UPF0758"/>
    <property type="match status" value="1"/>
</dbReference>
<dbReference type="InterPro" id="IPR001405">
    <property type="entry name" value="UPF0758"/>
</dbReference>
<dbReference type="EMBL" id="CABWIB010000001">
    <property type="protein sequence ID" value="VWL84790.1"/>
    <property type="molecule type" value="Genomic_DNA"/>
</dbReference>
<evidence type="ECO:0000256" key="4">
    <source>
        <dbReference type="ARBA" id="ARBA00022833"/>
    </source>
</evidence>
<keyword evidence="8" id="KW-1185">Reference proteome</keyword>
<evidence type="ECO:0000256" key="1">
    <source>
        <dbReference type="ARBA" id="ARBA00022670"/>
    </source>
</evidence>
<dbReference type="GO" id="GO:0046872">
    <property type="term" value="F:metal ion binding"/>
    <property type="evidence" value="ECO:0007669"/>
    <property type="project" value="UniProtKB-KW"/>
</dbReference>
<evidence type="ECO:0000259" key="6">
    <source>
        <dbReference type="PROSITE" id="PS50249"/>
    </source>
</evidence>
<gene>
    <name evidence="7" type="ORF">OMES3154_00038</name>
</gene>
<protein>
    <submittedName>
        <fullName evidence="7">DNA repair protein RadC</fullName>
    </submittedName>
</protein>